<dbReference type="InterPro" id="IPR027267">
    <property type="entry name" value="AH/BAR_dom_sf"/>
</dbReference>
<organism evidence="2">
    <name type="scientific">Guillardia theta (strain CCMP2712)</name>
    <name type="common">Cryptophyte</name>
    <dbReference type="NCBI Taxonomy" id="905079"/>
    <lineage>
        <taxon>Eukaryota</taxon>
        <taxon>Cryptophyceae</taxon>
        <taxon>Pyrenomonadales</taxon>
        <taxon>Geminigeraceae</taxon>
        <taxon>Guillardia</taxon>
    </lineage>
</organism>
<sequence>MSDELRGSTPPPQSPSDSNNGTPGGAGPTTFRPITEAEREATSVLLQQRAALKLGEMKRKETIDYQKTVEDKVVAALQGRTSAALHGAKDLLSFVKGNADMEDMVAKNFSRFSSLFGQETGTTNDALLGYSSACKSMQKLHADLQNVLASVEVKRAEESLSSVDETCKKLMSQANTMSSDLQAARDKVNKAFAAQEKAWNDCEDAAKTDKAVVNVDADPWLAGLRYQTASKALETVEAAHASDLNRLVQELRSMDSQRLSTMKDVLRSYAEARRALLAKALQNAEELCNMVEKIEPNQDCDTFLASAEIKEGSNTSAASLGVWIPDEAVRQAKHFVCTKAGFLHYFDSKFDQNPKGSIPLSHAKISTVDDDACAFAIETDDAQQTADNQNRMQAFFRGKAKSKFVFRSALGSLDRDAWIAVLVKCSRVEQAPLQTTCVP</sequence>
<dbReference type="PaxDb" id="55529-EKX43608"/>
<dbReference type="KEGG" id="gtt:GUITHDRAFT_110410"/>
<dbReference type="InterPro" id="IPR011993">
    <property type="entry name" value="PH-like_dom_sf"/>
</dbReference>
<reference evidence="4" key="2">
    <citation type="submission" date="2012-11" db="EMBL/GenBank/DDBJ databases">
        <authorList>
            <person name="Kuo A."/>
            <person name="Curtis B.A."/>
            <person name="Tanifuji G."/>
            <person name="Burki F."/>
            <person name="Gruber A."/>
            <person name="Irimia M."/>
            <person name="Maruyama S."/>
            <person name="Arias M.C."/>
            <person name="Ball S.G."/>
            <person name="Gile G.H."/>
            <person name="Hirakawa Y."/>
            <person name="Hopkins J.F."/>
            <person name="Rensing S.A."/>
            <person name="Schmutz J."/>
            <person name="Symeonidi A."/>
            <person name="Elias M."/>
            <person name="Eveleigh R.J."/>
            <person name="Herman E.K."/>
            <person name="Klute M.J."/>
            <person name="Nakayama T."/>
            <person name="Obornik M."/>
            <person name="Reyes-Prieto A."/>
            <person name="Armbrust E.V."/>
            <person name="Aves S.J."/>
            <person name="Beiko R.G."/>
            <person name="Coutinho P."/>
            <person name="Dacks J.B."/>
            <person name="Durnford D.G."/>
            <person name="Fast N.M."/>
            <person name="Green B.R."/>
            <person name="Grisdale C."/>
            <person name="Hempe F."/>
            <person name="Henrissat B."/>
            <person name="Hoppner M.P."/>
            <person name="Ishida K.-I."/>
            <person name="Kim E."/>
            <person name="Koreny L."/>
            <person name="Kroth P.G."/>
            <person name="Liu Y."/>
            <person name="Malik S.-B."/>
            <person name="Maier U.G."/>
            <person name="McRose D."/>
            <person name="Mock T."/>
            <person name="Neilson J.A."/>
            <person name="Onodera N.T."/>
            <person name="Poole A.M."/>
            <person name="Pritham E.J."/>
            <person name="Richards T.A."/>
            <person name="Rocap G."/>
            <person name="Roy S.W."/>
            <person name="Sarai C."/>
            <person name="Schaack S."/>
            <person name="Shirato S."/>
            <person name="Slamovits C.H."/>
            <person name="Spencer D.F."/>
            <person name="Suzuki S."/>
            <person name="Worden A.Z."/>
            <person name="Zauner S."/>
            <person name="Barry K."/>
            <person name="Bell C."/>
            <person name="Bharti A.K."/>
            <person name="Crow J.A."/>
            <person name="Grimwood J."/>
            <person name="Kramer R."/>
            <person name="Lindquist E."/>
            <person name="Lucas S."/>
            <person name="Salamov A."/>
            <person name="McFadden G.I."/>
            <person name="Lane C.E."/>
            <person name="Keeling P.J."/>
            <person name="Gray M.W."/>
            <person name="Grigoriev I.V."/>
            <person name="Archibald J.M."/>
        </authorList>
    </citation>
    <scope>NUCLEOTIDE SEQUENCE</scope>
    <source>
        <strain evidence="4">CCMP2712</strain>
    </source>
</reference>
<dbReference type="SUPFAM" id="SSF103657">
    <property type="entry name" value="BAR/IMD domain-like"/>
    <property type="match status" value="1"/>
</dbReference>
<evidence type="ECO:0008006" key="5">
    <source>
        <dbReference type="Google" id="ProtNLM"/>
    </source>
</evidence>
<evidence type="ECO:0000256" key="1">
    <source>
        <dbReference type="SAM" id="MobiDB-lite"/>
    </source>
</evidence>
<protein>
    <recommendedName>
        <fullName evidence="5">PH domain-containing protein</fullName>
    </recommendedName>
</protein>
<evidence type="ECO:0000313" key="2">
    <source>
        <dbReference type="EMBL" id="EKX43608.1"/>
    </source>
</evidence>
<reference evidence="3" key="3">
    <citation type="submission" date="2016-03" db="UniProtKB">
        <authorList>
            <consortium name="EnsemblProtists"/>
        </authorList>
    </citation>
    <scope>IDENTIFICATION</scope>
</reference>
<dbReference type="Gene3D" id="1.20.1270.60">
    <property type="entry name" value="Arfaptin homology (AH) domain/BAR domain"/>
    <property type="match status" value="1"/>
</dbReference>
<evidence type="ECO:0000313" key="4">
    <source>
        <dbReference type="Proteomes" id="UP000011087"/>
    </source>
</evidence>
<dbReference type="AlphaFoldDB" id="L1J4Z9"/>
<name>L1J4Z9_GUITC</name>
<dbReference type="Proteomes" id="UP000011087">
    <property type="component" value="Unassembled WGS sequence"/>
</dbReference>
<dbReference type="Gene3D" id="2.30.29.30">
    <property type="entry name" value="Pleckstrin-homology domain (PH domain)/Phosphotyrosine-binding domain (PTB)"/>
    <property type="match status" value="1"/>
</dbReference>
<gene>
    <name evidence="2" type="ORF">GUITHDRAFT_110410</name>
</gene>
<dbReference type="HOGENOM" id="CLU_624780_0_0_1"/>
<dbReference type="EMBL" id="JH993009">
    <property type="protein sequence ID" value="EKX43608.1"/>
    <property type="molecule type" value="Genomic_DNA"/>
</dbReference>
<keyword evidence="4" id="KW-1185">Reference proteome</keyword>
<dbReference type="OrthoDB" id="10636962at2759"/>
<dbReference type="RefSeq" id="XP_005830588.1">
    <property type="nucleotide sequence ID" value="XM_005830531.1"/>
</dbReference>
<feature type="region of interest" description="Disordered" evidence="1">
    <location>
        <begin position="1"/>
        <end position="33"/>
    </location>
</feature>
<dbReference type="GeneID" id="17300237"/>
<reference evidence="2 4" key="1">
    <citation type="journal article" date="2012" name="Nature">
        <title>Algal genomes reveal evolutionary mosaicism and the fate of nucleomorphs.</title>
        <authorList>
            <consortium name="DOE Joint Genome Institute"/>
            <person name="Curtis B.A."/>
            <person name="Tanifuji G."/>
            <person name="Burki F."/>
            <person name="Gruber A."/>
            <person name="Irimia M."/>
            <person name="Maruyama S."/>
            <person name="Arias M.C."/>
            <person name="Ball S.G."/>
            <person name="Gile G.H."/>
            <person name="Hirakawa Y."/>
            <person name="Hopkins J.F."/>
            <person name="Kuo A."/>
            <person name="Rensing S.A."/>
            <person name="Schmutz J."/>
            <person name="Symeonidi A."/>
            <person name="Elias M."/>
            <person name="Eveleigh R.J."/>
            <person name="Herman E.K."/>
            <person name="Klute M.J."/>
            <person name="Nakayama T."/>
            <person name="Obornik M."/>
            <person name="Reyes-Prieto A."/>
            <person name="Armbrust E.V."/>
            <person name="Aves S.J."/>
            <person name="Beiko R.G."/>
            <person name="Coutinho P."/>
            <person name="Dacks J.B."/>
            <person name="Durnford D.G."/>
            <person name="Fast N.M."/>
            <person name="Green B.R."/>
            <person name="Grisdale C.J."/>
            <person name="Hempel F."/>
            <person name="Henrissat B."/>
            <person name="Hoppner M.P."/>
            <person name="Ishida K."/>
            <person name="Kim E."/>
            <person name="Koreny L."/>
            <person name="Kroth P.G."/>
            <person name="Liu Y."/>
            <person name="Malik S.B."/>
            <person name="Maier U.G."/>
            <person name="McRose D."/>
            <person name="Mock T."/>
            <person name="Neilson J.A."/>
            <person name="Onodera N.T."/>
            <person name="Poole A.M."/>
            <person name="Pritham E.J."/>
            <person name="Richards T.A."/>
            <person name="Rocap G."/>
            <person name="Roy S.W."/>
            <person name="Sarai C."/>
            <person name="Schaack S."/>
            <person name="Shirato S."/>
            <person name="Slamovits C.H."/>
            <person name="Spencer D.F."/>
            <person name="Suzuki S."/>
            <person name="Worden A.Z."/>
            <person name="Zauner S."/>
            <person name="Barry K."/>
            <person name="Bell C."/>
            <person name="Bharti A.K."/>
            <person name="Crow J.A."/>
            <person name="Grimwood J."/>
            <person name="Kramer R."/>
            <person name="Lindquist E."/>
            <person name="Lucas S."/>
            <person name="Salamov A."/>
            <person name="McFadden G.I."/>
            <person name="Lane C.E."/>
            <person name="Keeling P.J."/>
            <person name="Gray M.W."/>
            <person name="Grigoriev I.V."/>
            <person name="Archibald J.M."/>
        </authorList>
    </citation>
    <scope>NUCLEOTIDE SEQUENCE</scope>
    <source>
        <strain evidence="2 4">CCMP2712</strain>
    </source>
</reference>
<dbReference type="EnsemblProtists" id="EKX43608">
    <property type="protein sequence ID" value="EKX43608"/>
    <property type="gene ID" value="GUITHDRAFT_110410"/>
</dbReference>
<dbReference type="SUPFAM" id="SSF50729">
    <property type="entry name" value="PH domain-like"/>
    <property type="match status" value="1"/>
</dbReference>
<accession>L1J4Z9</accession>
<evidence type="ECO:0000313" key="3">
    <source>
        <dbReference type="EnsemblProtists" id="EKX43608"/>
    </source>
</evidence>
<proteinExistence type="predicted"/>